<sequence length="156" mass="17770">MATNQIDIRVDEVIHKEGGQIFEVEYLYNEHQGNGDQRNYRVSVKRQDYERIAARTQKPALSFDKFVKVLKPFMIGSHAADDIPEAFRLLDSDHSGTIDVGELATFMPVIVPDANPYMLLHHIQKVDQNSDYKLNLTEFTALINRGIGRDIALGRI</sequence>
<dbReference type="Gene3D" id="1.10.238.10">
    <property type="entry name" value="EF-hand"/>
    <property type="match status" value="1"/>
</dbReference>
<comment type="caution">
    <text evidence="3">The sequence shown here is derived from an EMBL/GenBank/DDBJ whole genome shotgun (WGS) entry which is preliminary data.</text>
</comment>
<evidence type="ECO:0000313" key="3">
    <source>
        <dbReference type="EMBL" id="CAF1044283.1"/>
    </source>
</evidence>
<dbReference type="PROSITE" id="PS50222">
    <property type="entry name" value="EF_HAND_2"/>
    <property type="match status" value="1"/>
</dbReference>
<dbReference type="AlphaFoldDB" id="A0A814JZV6"/>
<dbReference type="Proteomes" id="UP000663864">
    <property type="component" value="Unassembled WGS sequence"/>
</dbReference>
<feature type="domain" description="EF-hand" evidence="2">
    <location>
        <begin position="78"/>
        <end position="113"/>
    </location>
</feature>
<evidence type="ECO:0000259" key="2">
    <source>
        <dbReference type="PROSITE" id="PS50222"/>
    </source>
</evidence>
<evidence type="ECO:0000313" key="4">
    <source>
        <dbReference type="EMBL" id="CAF3974845.1"/>
    </source>
</evidence>
<gene>
    <name evidence="4" type="ORF">JBS370_LOCUS24842</name>
    <name evidence="3" type="ORF">ZHD862_LOCUS14712</name>
</gene>
<dbReference type="InterPro" id="IPR011992">
    <property type="entry name" value="EF-hand-dom_pair"/>
</dbReference>
<evidence type="ECO:0000256" key="1">
    <source>
        <dbReference type="ARBA" id="ARBA00022837"/>
    </source>
</evidence>
<organism evidence="3 5">
    <name type="scientific">Rotaria sordida</name>
    <dbReference type="NCBI Taxonomy" id="392033"/>
    <lineage>
        <taxon>Eukaryota</taxon>
        <taxon>Metazoa</taxon>
        <taxon>Spiralia</taxon>
        <taxon>Gnathifera</taxon>
        <taxon>Rotifera</taxon>
        <taxon>Eurotatoria</taxon>
        <taxon>Bdelloidea</taxon>
        <taxon>Philodinida</taxon>
        <taxon>Philodinidae</taxon>
        <taxon>Rotaria</taxon>
    </lineage>
</organism>
<reference evidence="3" key="1">
    <citation type="submission" date="2021-02" db="EMBL/GenBank/DDBJ databases">
        <authorList>
            <person name="Nowell W R."/>
        </authorList>
    </citation>
    <scope>NUCLEOTIDE SEQUENCE</scope>
</reference>
<dbReference type="PROSITE" id="PS00018">
    <property type="entry name" value="EF_HAND_1"/>
    <property type="match status" value="1"/>
</dbReference>
<dbReference type="Proteomes" id="UP000663836">
    <property type="component" value="Unassembled WGS sequence"/>
</dbReference>
<dbReference type="InterPro" id="IPR018247">
    <property type="entry name" value="EF_Hand_1_Ca_BS"/>
</dbReference>
<dbReference type="InterPro" id="IPR002048">
    <property type="entry name" value="EF_hand_dom"/>
</dbReference>
<dbReference type="SUPFAM" id="SSF47473">
    <property type="entry name" value="EF-hand"/>
    <property type="match status" value="1"/>
</dbReference>
<proteinExistence type="predicted"/>
<accession>A0A814JZV6</accession>
<dbReference type="EMBL" id="CAJOBD010003974">
    <property type="protein sequence ID" value="CAF3974845.1"/>
    <property type="molecule type" value="Genomic_DNA"/>
</dbReference>
<protein>
    <recommendedName>
        <fullName evidence="2">EF-hand domain-containing protein</fullName>
    </recommendedName>
</protein>
<dbReference type="GO" id="GO:0005509">
    <property type="term" value="F:calcium ion binding"/>
    <property type="evidence" value="ECO:0007669"/>
    <property type="project" value="InterPro"/>
</dbReference>
<keyword evidence="1" id="KW-0106">Calcium</keyword>
<evidence type="ECO:0000313" key="5">
    <source>
        <dbReference type="Proteomes" id="UP000663864"/>
    </source>
</evidence>
<dbReference type="EMBL" id="CAJNOT010000646">
    <property type="protein sequence ID" value="CAF1044283.1"/>
    <property type="molecule type" value="Genomic_DNA"/>
</dbReference>
<name>A0A814JZV6_9BILA</name>
<dbReference type="Pfam" id="PF13499">
    <property type="entry name" value="EF-hand_7"/>
    <property type="match status" value="1"/>
</dbReference>
<dbReference type="CDD" id="cd00051">
    <property type="entry name" value="EFh"/>
    <property type="match status" value="1"/>
</dbReference>
<dbReference type="SMART" id="SM00054">
    <property type="entry name" value="EFh"/>
    <property type="match status" value="2"/>
</dbReference>